<dbReference type="RefSeq" id="WP_012486436.1">
    <property type="nucleotide sequence ID" value="NC_010995.1"/>
</dbReference>
<feature type="domain" description="EamA" evidence="6">
    <location>
        <begin position="5"/>
        <end position="135"/>
    </location>
</feature>
<feature type="transmembrane region" description="Helical" evidence="5">
    <location>
        <begin position="121"/>
        <end position="139"/>
    </location>
</feature>
<dbReference type="STRING" id="498211.CJA_0774"/>
<dbReference type="HOGENOM" id="CLU_033863_5_1_6"/>
<protein>
    <submittedName>
        <fullName evidence="7">Integral membrane protein DUF6 domain protein</fullName>
    </submittedName>
</protein>
<dbReference type="eggNOG" id="COG0697">
    <property type="taxonomic scope" value="Bacteria"/>
</dbReference>
<dbReference type="PANTHER" id="PTHR32322">
    <property type="entry name" value="INNER MEMBRANE TRANSPORTER"/>
    <property type="match status" value="1"/>
</dbReference>
<evidence type="ECO:0000256" key="3">
    <source>
        <dbReference type="ARBA" id="ARBA00022989"/>
    </source>
</evidence>
<keyword evidence="4 5" id="KW-0472">Membrane</keyword>
<sequence>MTTFFAYFTVVLIWATTPLAIQWSGDSLSFMAAVIARMSIALALALLIHAVWRHRLYFARDNAAIYFAASIGIFPNMPVVYWAAQFIPSGLVAVIFAMSPFATGLLSMLLLRHNPFTPKRVLALLLAVSGLVIIFWHQIRFDRASIYGIGGILLSCFLFSFSSVWVKKLSSHLSVPIGAFQQATGALLFSLPGLLLFWWVMDFGVADVGLPVTISVKSACAVLYLALIGSLLGSMLFFLILQRLSASIVSLITLITPVLAILIGRWIANEVLTLETLVGVAVVLLALLLYIPWSLMSVVRHGRCWLSACFFRRLAKGALSDSHHPETGLEAIRDDMIRYK</sequence>
<evidence type="ECO:0000313" key="7">
    <source>
        <dbReference type="EMBL" id="ACE83860.1"/>
    </source>
</evidence>
<dbReference type="Proteomes" id="UP000001036">
    <property type="component" value="Chromosome"/>
</dbReference>
<dbReference type="PANTHER" id="PTHR32322:SF14">
    <property type="entry name" value="PROTEIN PAGO"/>
    <property type="match status" value="1"/>
</dbReference>
<feature type="transmembrane region" description="Helical" evidence="5">
    <location>
        <begin position="274"/>
        <end position="293"/>
    </location>
</feature>
<feature type="domain" description="EamA" evidence="6">
    <location>
        <begin position="147"/>
        <end position="290"/>
    </location>
</feature>
<evidence type="ECO:0000256" key="1">
    <source>
        <dbReference type="ARBA" id="ARBA00004141"/>
    </source>
</evidence>
<dbReference type="Pfam" id="PF00892">
    <property type="entry name" value="EamA"/>
    <property type="match status" value="2"/>
</dbReference>
<evidence type="ECO:0000256" key="4">
    <source>
        <dbReference type="ARBA" id="ARBA00023136"/>
    </source>
</evidence>
<evidence type="ECO:0000256" key="2">
    <source>
        <dbReference type="ARBA" id="ARBA00022692"/>
    </source>
</evidence>
<comment type="subcellular location">
    <subcellularLocation>
        <location evidence="1">Membrane</location>
        <topology evidence="1">Multi-pass membrane protein</topology>
    </subcellularLocation>
</comment>
<reference evidence="7 8" key="1">
    <citation type="journal article" date="2008" name="J. Bacteriol.">
        <title>Insights into plant cell wall degradation from the genome sequence of the soil bacterium Cellvibrio japonicus.</title>
        <authorList>
            <person name="Deboy R.T."/>
            <person name="Mongodin E.F."/>
            <person name="Fouts D.E."/>
            <person name="Tailford L.E."/>
            <person name="Khouri H."/>
            <person name="Emerson J.B."/>
            <person name="Mohamoud Y."/>
            <person name="Watkins K."/>
            <person name="Henrissat B."/>
            <person name="Gilbert H.J."/>
            <person name="Nelson K.E."/>
        </authorList>
    </citation>
    <scope>NUCLEOTIDE SEQUENCE [LARGE SCALE GENOMIC DNA]</scope>
    <source>
        <strain evidence="7 8">Ueda107</strain>
    </source>
</reference>
<keyword evidence="3 5" id="KW-1133">Transmembrane helix</keyword>
<feature type="transmembrane region" description="Helical" evidence="5">
    <location>
        <begin position="248"/>
        <end position="268"/>
    </location>
</feature>
<dbReference type="OrthoDB" id="9776210at2"/>
<accession>B3PKL7</accession>
<feature type="transmembrane region" description="Helical" evidence="5">
    <location>
        <begin position="30"/>
        <end position="52"/>
    </location>
</feature>
<name>B3PKL7_CELJU</name>
<keyword evidence="8" id="KW-1185">Reference proteome</keyword>
<evidence type="ECO:0000259" key="6">
    <source>
        <dbReference type="Pfam" id="PF00892"/>
    </source>
</evidence>
<keyword evidence="2 5" id="KW-0812">Transmembrane</keyword>
<feature type="transmembrane region" description="Helical" evidence="5">
    <location>
        <begin position="221"/>
        <end position="241"/>
    </location>
</feature>
<evidence type="ECO:0000313" key="8">
    <source>
        <dbReference type="Proteomes" id="UP000001036"/>
    </source>
</evidence>
<dbReference type="AlphaFoldDB" id="B3PKL7"/>
<dbReference type="InterPro" id="IPR000620">
    <property type="entry name" value="EamA_dom"/>
</dbReference>
<evidence type="ECO:0000256" key="5">
    <source>
        <dbReference type="SAM" id="Phobius"/>
    </source>
</evidence>
<feature type="transmembrane region" description="Helical" evidence="5">
    <location>
        <begin position="90"/>
        <end position="109"/>
    </location>
</feature>
<organism evidence="7 8">
    <name type="scientific">Cellvibrio japonicus (strain Ueda107)</name>
    <name type="common">Pseudomonas fluorescens subsp. cellulosa</name>
    <dbReference type="NCBI Taxonomy" id="498211"/>
    <lineage>
        <taxon>Bacteria</taxon>
        <taxon>Pseudomonadati</taxon>
        <taxon>Pseudomonadota</taxon>
        <taxon>Gammaproteobacteria</taxon>
        <taxon>Cellvibrionales</taxon>
        <taxon>Cellvibrionaceae</taxon>
        <taxon>Cellvibrio</taxon>
    </lineage>
</organism>
<dbReference type="InterPro" id="IPR050638">
    <property type="entry name" value="AA-Vitamin_Transporters"/>
</dbReference>
<dbReference type="InterPro" id="IPR037185">
    <property type="entry name" value="EmrE-like"/>
</dbReference>
<feature type="transmembrane region" description="Helical" evidence="5">
    <location>
        <begin position="64"/>
        <end position="84"/>
    </location>
</feature>
<feature type="transmembrane region" description="Helical" evidence="5">
    <location>
        <begin position="145"/>
        <end position="166"/>
    </location>
</feature>
<feature type="transmembrane region" description="Helical" evidence="5">
    <location>
        <begin position="178"/>
        <end position="201"/>
    </location>
</feature>
<dbReference type="SUPFAM" id="SSF103481">
    <property type="entry name" value="Multidrug resistance efflux transporter EmrE"/>
    <property type="match status" value="2"/>
</dbReference>
<dbReference type="EMBL" id="CP000934">
    <property type="protein sequence ID" value="ACE83860.1"/>
    <property type="molecule type" value="Genomic_DNA"/>
</dbReference>
<gene>
    <name evidence="7" type="ordered locus">CJA_0774</name>
</gene>
<dbReference type="GO" id="GO:0016020">
    <property type="term" value="C:membrane"/>
    <property type="evidence" value="ECO:0007669"/>
    <property type="project" value="UniProtKB-SubCell"/>
</dbReference>
<proteinExistence type="predicted"/>
<dbReference type="KEGG" id="cja:CJA_0774"/>